<protein>
    <submittedName>
        <fullName evidence="4">Ig-like domain-containing protein</fullName>
    </submittedName>
</protein>
<name>A0A9D1KPF7_9FIRM</name>
<evidence type="ECO:0000313" key="4">
    <source>
        <dbReference type="EMBL" id="HIT84600.1"/>
    </source>
</evidence>
<evidence type="ECO:0000259" key="3">
    <source>
        <dbReference type="Pfam" id="PF13205"/>
    </source>
</evidence>
<reference evidence="4" key="1">
    <citation type="submission" date="2020-10" db="EMBL/GenBank/DDBJ databases">
        <authorList>
            <person name="Gilroy R."/>
        </authorList>
    </citation>
    <scope>NUCLEOTIDE SEQUENCE</scope>
    <source>
        <strain evidence="4">CHK181-108</strain>
    </source>
</reference>
<feature type="chain" id="PRO_5039216877" evidence="2">
    <location>
        <begin position="30"/>
        <end position="903"/>
    </location>
</feature>
<reference evidence="4" key="2">
    <citation type="journal article" date="2021" name="PeerJ">
        <title>Extensive microbial diversity within the chicken gut microbiome revealed by metagenomics and culture.</title>
        <authorList>
            <person name="Gilroy R."/>
            <person name="Ravi A."/>
            <person name="Getino M."/>
            <person name="Pursley I."/>
            <person name="Horton D.L."/>
            <person name="Alikhan N.F."/>
            <person name="Baker D."/>
            <person name="Gharbi K."/>
            <person name="Hall N."/>
            <person name="Watson M."/>
            <person name="Adriaenssens E.M."/>
            <person name="Foster-Nyarko E."/>
            <person name="Jarju S."/>
            <person name="Secka A."/>
            <person name="Antonio M."/>
            <person name="Oren A."/>
            <person name="Chaudhuri R.R."/>
            <person name="La Ragione R."/>
            <person name="Hildebrand F."/>
            <person name="Pallen M.J."/>
        </authorList>
    </citation>
    <scope>NUCLEOTIDE SEQUENCE</scope>
    <source>
        <strain evidence="4">CHK181-108</strain>
    </source>
</reference>
<dbReference type="InterPro" id="IPR014755">
    <property type="entry name" value="Cu-Rt/internalin_Ig-like"/>
</dbReference>
<feature type="signal peptide" evidence="2">
    <location>
        <begin position="1"/>
        <end position="29"/>
    </location>
</feature>
<gene>
    <name evidence="4" type="ORF">IAA60_01710</name>
</gene>
<dbReference type="EMBL" id="DVLU01000014">
    <property type="protein sequence ID" value="HIT84600.1"/>
    <property type="molecule type" value="Genomic_DNA"/>
</dbReference>
<accession>A0A9D1KPF7</accession>
<keyword evidence="1 2" id="KW-0732">Signal</keyword>
<dbReference type="AlphaFoldDB" id="A0A9D1KPF7"/>
<evidence type="ECO:0000256" key="2">
    <source>
        <dbReference type="SAM" id="SignalP"/>
    </source>
</evidence>
<dbReference type="InterPro" id="IPR032812">
    <property type="entry name" value="SbsA_Ig"/>
</dbReference>
<dbReference type="Gene3D" id="2.60.40.10">
    <property type="entry name" value="Immunoglobulins"/>
    <property type="match status" value="2"/>
</dbReference>
<evidence type="ECO:0000313" key="5">
    <source>
        <dbReference type="Proteomes" id="UP000824165"/>
    </source>
</evidence>
<evidence type="ECO:0000256" key="1">
    <source>
        <dbReference type="ARBA" id="ARBA00022729"/>
    </source>
</evidence>
<dbReference type="Pfam" id="PF13205">
    <property type="entry name" value="Big_5"/>
    <property type="match status" value="1"/>
</dbReference>
<comment type="caution">
    <text evidence="4">The sequence shown here is derived from an EMBL/GenBank/DDBJ whole genome shotgun (WGS) entry which is preliminary data.</text>
</comment>
<feature type="domain" description="SbsA Ig-like" evidence="3">
    <location>
        <begin position="215"/>
        <end position="307"/>
    </location>
</feature>
<sequence length="903" mass="97129">MLIKTKNPHRIIAAAIALAVISPLSSVFAGTAEAAGAWDCESLPSGSSYVNAEENELEMYFSSNNNEGKANAEREYDLSANSQICISFDSEISTADSNAVRRLNIQNSSLKSTEIINITGSALEVFGNETEINTEPGRKYTFDIGIEPQSGYGAVYLDGAEIFSGELGSKWKSFDYSSINVLFRNTSASRSSTLESRWLVSNYSLTDKTDGFTALPQDGETFVDSALENIEIRFNGIKSPSVYGADNYALTAGGTEVPVSAQRNGNTVYIAPQNGFEPSTDYVLTIKAVSDIFGNIESENQTVSFATAEDGYESAKVSISAESETVYDSEGAYIAVSSSASSGIMQTVIYSNGAVYKTFDGAVEGFDFTAGEGRYTIYAEVTDGYGGKARSEEITINVLHNDAPAVTVNGVAEGMTYEAPKLTAVEISAADPDGTVTSLTAEVNGSVYELDPNTSNTIDLSALAPDMYTLAVTAVDNADAVTVREIRFTVLEGYTTTNVFSSDFNSYTSDGTTNPGLTFTRSGDAQLIASKDYGEEHGTVVLLKTDGGEVAGQTAQGTWGRIVTSNTTDGFIIKMDINLLNSDGYFYLMLKHPTQSPLAMDVQIKACELTLNNSGSVAVRRDLTPGEWYTFVYRVDLKNHKYWFTLDDEMLADEFNVGNASITQVDTRLVMEFADRNTPTPCGIAFDNLTVDYITPITQITGITGDDGEAVSRISPYTNTLNVIVNTELQQSSLNRESVRLWCGDERVYYDSLSYDSSSRTITLNLSEKLRSDHDYTVELTNSVSTSSGAALTGGLKGGFSVDYYDVDVSELSVSETNGNIKASGSIINTGGASGKCYVIVNAYNGLRLVGTHVQEVAYGRTGETSFETAALNAPGASRAEVYVWSSLTAPKPLPSRIFSFDL</sequence>
<dbReference type="InterPro" id="IPR013783">
    <property type="entry name" value="Ig-like_fold"/>
</dbReference>
<dbReference type="Gene3D" id="2.60.40.1220">
    <property type="match status" value="1"/>
</dbReference>
<proteinExistence type="predicted"/>
<organism evidence="4 5">
    <name type="scientific">Candidatus Ornithomonoglobus intestinigallinarum</name>
    <dbReference type="NCBI Taxonomy" id="2840894"/>
    <lineage>
        <taxon>Bacteria</taxon>
        <taxon>Bacillati</taxon>
        <taxon>Bacillota</taxon>
        <taxon>Clostridia</taxon>
        <taxon>Candidatus Ornithomonoglobus</taxon>
    </lineage>
</organism>
<dbReference type="Proteomes" id="UP000824165">
    <property type="component" value="Unassembled WGS sequence"/>
</dbReference>